<dbReference type="Proteomes" id="UP000314986">
    <property type="component" value="Unassembled WGS sequence"/>
</dbReference>
<dbReference type="SUPFAM" id="SSF56601">
    <property type="entry name" value="beta-lactamase/transpeptidase-like"/>
    <property type="match status" value="1"/>
</dbReference>
<reference evidence="4" key="2">
    <citation type="journal article" date="2007" name="PLoS Biol.">
        <title>Survey sequencing and comparative analysis of the elephant shark (Callorhinchus milii) genome.</title>
        <authorList>
            <person name="Venkatesh B."/>
            <person name="Kirkness E.F."/>
            <person name="Loh Y.H."/>
            <person name="Halpern A.L."/>
            <person name="Lee A.P."/>
            <person name="Johnson J."/>
            <person name="Dandona N."/>
            <person name="Viswanathan L.D."/>
            <person name="Tay A."/>
            <person name="Venter J.C."/>
            <person name="Strausberg R.L."/>
            <person name="Brenner S."/>
        </authorList>
    </citation>
    <scope>NUCLEOTIDE SEQUENCE [LARGE SCALE GENOMIC DNA]</scope>
</reference>
<evidence type="ECO:0000259" key="2">
    <source>
        <dbReference type="Pfam" id="PF00144"/>
    </source>
</evidence>
<evidence type="ECO:0000313" key="4">
    <source>
        <dbReference type="Proteomes" id="UP000314986"/>
    </source>
</evidence>
<dbReference type="Gene3D" id="3.40.710.10">
    <property type="entry name" value="DD-peptidase/beta-lactamase superfamily"/>
    <property type="match status" value="1"/>
</dbReference>
<keyword evidence="4" id="KW-1185">Reference proteome</keyword>
<dbReference type="InterPro" id="IPR052794">
    <property type="entry name" value="Mito_Ser_Protease_LACTB"/>
</dbReference>
<feature type="region of interest" description="Disordered" evidence="1">
    <location>
        <begin position="69"/>
        <end position="96"/>
    </location>
</feature>
<dbReference type="OMA" id="CCRQQRH"/>
<dbReference type="STRING" id="7868.ENSCMIP00000013789"/>
<dbReference type="PANTHER" id="PTHR46520:SF1">
    <property type="entry name" value="SERINE BETA-LACTAMASE-LIKE PROTEIN LACTB, MITOCHONDRIAL"/>
    <property type="match status" value="1"/>
</dbReference>
<dbReference type="AlphaFoldDB" id="A0A4W3HXR1"/>
<reference evidence="4" key="3">
    <citation type="journal article" date="2014" name="Nature">
        <title>Elephant shark genome provides unique insights into gnathostome evolution.</title>
        <authorList>
            <consortium name="International Elephant Shark Genome Sequencing Consortium"/>
            <person name="Venkatesh B."/>
            <person name="Lee A.P."/>
            <person name="Ravi V."/>
            <person name="Maurya A.K."/>
            <person name="Lian M.M."/>
            <person name="Swann J.B."/>
            <person name="Ohta Y."/>
            <person name="Flajnik M.F."/>
            <person name="Sutoh Y."/>
            <person name="Kasahara M."/>
            <person name="Hoon S."/>
            <person name="Gangu V."/>
            <person name="Roy S.W."/>
            <person name="Irimia M."/>
            <person name="Korzh V."/>
            <person name="Kondrychyn I."/>
            <person name="Lim Z.W."/>
            <person name="Tay B.H."/>
            <person name="Tohari S."/>
            <person name="Kong K.W."/>
            <person name="Ho S."/>
            <person name="Lorente-Galdos B."/>
            <person name="Quilez J."/>
            <person name="Marques-Bonet T."/>
            <person name="Raney B.J."/>
            <person name="Ingham P.W."/>
            <person name="Tay A."/>
            <person name="Hillier L.W."/>
            <person name="Minx P."/>
            <person name="Boehm T."/>
            <person name="Wilson R.K."/>
            <person name="Brenner S."/>
            <person name="Warren W.C."/>
        </authorList>
    </citation>
    <scope>NUCLEOTIDE SEQUENCE [LARGE SCALE GENOMIC DNA]</scope>
</reference>
<feature type="domain" description="Beta-lactamase-related" evidence="2">
    <location>
        <begin position="1"/>
        <end position="343"/>
    </location>
</feature>
<dbReference type="InParanoid" id="A0A4W3HXR1"/>
<dbReference type="GO" id="GO:0005739">
    <property type="term" value="C:mitochondrion"/>
    <property type="evidence" value="ECO:0007669"/>
    <property type="project" value="TreeGrafter"/>
</dbReference>
<dbReference type="PANTHER" id="PTHR46520">
    <property type="entry name" value="SERINE BETA-LACTAMASE-LIKE PROTEIN LACTB, MITOCHONDRIAL"/>
    <property type="match status" value="1"/>
</dbReference>
<sequence>MRIASISKSLSMAAIAKLWEEGKLDLDAPVQKYVPEFPEKEYEGEKVTITTRLLVSHLSGIRHYEKDVNKIKEQKEKRNNEGGTKSEIKENEGKSLQKKEFEHEEYYMKERFENVTKSLKLFQDDPLVFSPGTQFLYSTHGWTLLSAVVERVAGQNFLEFMKKLFRDIGMLRTVPEEHEPIIYNRSRYYFYNKKGYLINCPYVDNSYKWAGGGFLSTVQDLLKFGNAMLYSYQSKHFQKGDHRHLPGYLKPETIKMLWTPVEKTELAWDKDGTYAMGWGVIEQKQKYGQCRQQHHYLTHTGGAVGASSVLLVLPEDIYTAALPEEAAVPPRGIVVTILCNMQSASLNSTALQIALEFYKVKTNKNHNI</sequence>
<protein>
    <submittedName>
        <fullName evidence="3">Lactamase, beta</fullName>
    </submittedName>
</protein>
<dbReference type="InterPro" id="IPR012338">
    <property type="entry name" value="Beta-lactam/transpept-like"/>
</dbReference>
<dbReference type="GO" id="GO:0019216">
    <property type="term" value="P:regulation of lipid metabolic process"/>
    <property type="evidence" value="ECO:0007669"/>
    <property type="project" value="TreeGrafter"/>
</dbReference>
<dbReference type="Ensembl" id="ENSCMIT00000014092.1">
    <property type="protein sequence ID" value="ENSCMIP00000013789.1"/>
    <property type="gene ID" value="ENSCMIG00000006887.1"/>
</dbReference>
<reference evidence="4" key="1">
    <citation type="journal article" date="2006" name="Science">
        <title>Ancient noncoding elements conserved in the human genome.</title>
        <authorList>
            <person name="Venkatesh B."/>
            <person name="Kirkness E.F."/>
            <person name="Loh Y.H."/>
            <person name="Halpern A.L."/>
            <person name="Lee A.P."/>
            <person name="Johnson J."/>
            <person name="Dandona N."/>
            <person name="Viswanathan L.D."/>
            <person name="Tay A."/>
            <person name="Venter J.C."/>
            <person name="Strausberg R.L."/>
            <person name="Brenner S."/>
        </authorList>
    </citation>
    <scope>NUCLEOTIDE SEQUENCE [LARGE SCALE GENOMIC DNA]</scope>
</reference>
<dbReference type="GO" id="GO:0006508">
    <property type="term" value="P:proteolysis"/>
    <property type="evidence" value="ECO:0007669"/>
    <property type="project" value="TreeGrafter"/>
</dbReference>
<organism evidence="3 4">
    <name type="scientific">Callorhinchus milii</name>
    <name type="common">Ghost shark</name>
    <dbReference type="NCBI Taxonomy" id="7868"/>
    <lineage>
        <taxon>Eukaryota</taxon>
        <taxon>Metazoa</taxon>
        <taxon>Chordata</taxon>
        <taxon>Craniata</taxon>
        <taxon>Vertebrata</taxon>
        <taxon>Chondrichthyes</taxon>
        <taxon>Holocephali</taxon>
        <taxon>Chimaeriformes</taxon>
        <taxon>Callorhinchidae</taxon>
        <taxon>Callorhinchus</taxon>
    </lineage>
</organism>
<dbReference type="InterPro" id="IPR001466">
    <property type="entry name" value="Beta-lactam-related"/>
</dbReference>
<evidence type="ECO:0000313" key="3">
    <source>
        <dbReference type="Ensembl" id="ENSCMIP00000013789.1"/>
    </source>
</evidence>
<reference evidence="3" key="5">
    <citation type="submission" date="2025-09" db="UniProtKB">
        <authorList>
            <consortium name="Ensembl"/>
        </authorList>
    </citation>
    <scope>IDENTIFICATION</scope>
</reference>
<accession>A0A4W3HXR1</accession>
<dbReference type="Pfam" id="PF00144">
    <property type="entry name" value="Beta-lactamase"/>
    <property type="match status" value="1"/>
</dbReference>
<reference evidence="3" key="4">
    <citation type="submission" date="2025-08" db="UniProtKB">
        <authorList>
            <consortium name="Ensembl"/>
        </authorList>
    </citation>
    <scope>IDENTIFICATION</scope>
</reference>
<evidence type="ECO:0000256" key="1">
    <source>
        <dbReference type="SAM" id="MobiDB-lite"/>
    </source>
</evidence>
<dbReference type="GeneTree" id="ENSGT00390000001062"/>
<proteinExistence type="predicted"/>
<name>A0A4W3HXR1_CALMI</name>
<dbReference type="GO" id="GO:0008233">
    <property type="term" value="F:peptidase activity"/>
    <property type="evidence" value="ECO:0007669"/>
    <property type="project" value="TreeGrafter"/>
</dbReference>